<evidence type="ECO:0000313" key="11">
    <source>
        <dbReference type="Proteomes" id="UP000515312"/>
    </source>
</evidence>
<feature type="transmembrane region" description="Helical" evidence="9">
    <location>
        <begin position="320"/>
        <end position="339"/>
    </location>
</feature>
<keyword evidence="6 9" id="KW-0472">Membrane</keyword>
<feature type="transmembrane region" description="Helical" evidence="9">
    <location>
        <begin position="294"/>
        <end position="313"/>
    </location>
</feature>
<gene>
    <name evidence="10" type="ORF">H7849_25255</name>
</gene>
<dbReference type="GO" id="GO:0016758">
    <property type="term" value="F:hexosyltransferase activity"/>
    <property type="evidence" value="ECO:0007669"/>
    <property type="project" value="InterPro"/>
</dbReference>
<evidence type="ECO:0000313" key="10">
    <source>
        <dbReference type="EMBL" id="QNI32253.1"/>
    </source>
</evidence>
<dbReference type="Pfam" id="PF09594">
    <property type="entry name" value="GT87"/>
    <property type="match status" value="1"/>
</dbReference>
<dbReference type="KEGG" id="adin:H7849_25255"/>
<feature type="transmembrane region" description="Helical" evidence="9">
    <location>
        <begin position="193"/>
        <end position="214"/>
    </location>
</feature>
<reference evidence="10 11" key="1">
    <citation type="submission" date="2020-08" db="EMBL/GenBank/DDBJ databases">
        <title>Edaphobacter telluris sp. nov. and Acidobacterium dinghuensis sp. nov., two acidobacteria isolated from forest soil.</title>
        <authorList>
            <person name="Fu J."/>
            <person name="Qiu L."/>
        </authorList>
    </citation>
    <scope>NUCLEOTIDE SEQUENCE [LARGE SCALE GENOMIC DNA]</scope>
    <source>
        <strain evidence="10">4Y35</strain>
    </source>
</reference>
<evidence type="ECO:0000256" key="3">
    <source>
        <dbReference type="ARBA" id="ARBA00022679"/>
    </source>
</evidence>
<keyword evidence="11" id="KW-1185">Reference proteome</keyword>
<comment type="subcellular location">
    <subcellularLocation>
        <location evidence="1">Cell membrane</location>
        <topology evidence="1">Multi-pass membrane protein</topology>
    </subcellularLocation>
</comment>
<dbReference type="InterPro" id="IPR018584">
    <property type="entry name" value="GT87"/>
</dbReference>
<protein>
    <submittedName>
        <fullName evidence="10">DUF2029 domain-containing protein</fullName>
    </submittedName>
</protein>
<keyword evidence="3" id="KW-0808">Transferase</keyword>
<dbReference type="RefSeq" id="WP_186743208.1">
    <property type="nucleotide sequence ID" value="NZ_CP060394.1"/>
</dbReference>
<evidence type="ECO:0000256" key="9">
    <source>
        <dbReference type="SAM" id="Phobius"/>
    </source>
</evidence>
<proteinExistence type="inferred from homology"/>
<evidence type="ECO:0000256" key="5">
    <source>
        <dbReference type="ARBA" id="ARBA00022989"/>
    </source>
</evidence>
<evidence type="ECO:0000256" key="1">
    <source>
        <dbReference type="ARBA" id="ARBA00004651"/>
    </source>
</evidence>
<feature type="transmembrane region" description="Helical" evidence="9">
    <location>
        <begin position="401"/>
        <end position="420"/>
    </location>
</feature>
<feature type="transmembrane region" description="Helical" evidence="9">
    <location>
        <begin position="141"/>
        <end position="159"/>
    </location>
</feature>
<keyword evidence="2" id="KW-1003">Cell membrane</keyword>
<feature type="transmembrane region" description="Helical" evidence="9">
    <location>
        <begin position="220"/>
        <end position="240"/>
    </location>
</feature>
<dbReference type="EMBL" id="CP060394">
    <property type="protein sequence ID" value="QNI32253.1"/>
    <property type="molecule type" value="Genomic_DNA"/>
</dbReference>
<dbReference type="GO" id="GO:0005886">
    <property type="term" value="C:plasma membrane"/>
    <property type="evidence" value="ECO:0007669"/>
    <property type="project" value="UniProtKB-SubCell"/>
</dbReference>
<evidence type="ECO:0000256" key="6">
    <source>
        <dbReference type="ARBA" id="ARBA00023136"/>
    </source>
</evidence>
<evidence type="ECO:0000256" key="7">
    <source>
        <dbReference type="ARBA" id="ARBA00024033"/>
    </source>
</evidence>
<keyword evidence="4 9" id="KW-0812">Transmembrane</keyword>
<dbReference type="Proteomes" id="UP000515312">
    <property type="component" value="Chromosome"/>
</dbReference>
<evidence type="ECO:0000256" key="4">
    <source>
        <dbReference type="ARBA" id="ARBA00022692"/>
    </source>
</evidence>
<feature type="transmembrane region" description="Helical" evidence="9">
    <location>
        <begin position="115"/>
        <end position="134"/>
    </location>
</feature>
<feature type="transmembrane region" description="Helical" evidence="9">
    <location>
        <begin position="165"/>
        <end position="184"/>
    </location>
</feature>
<accession>A0A7G8BI83</accession>
<comment type="similarity">
    <text evidence="7">Belongs to the glycosyltransferase 87 family.</text>
</comment>
<name>A0A7G8BI83_9BACT</name>
<keyword evidence="5 9" id="KW-1133">Transmembrane helix</keyword>
<evidence type="ECO:0000256" key="8">
    <source>
        <dbReference type="SAM" id="MobiDB-lite"/>
    </source>
</evidence>
<organism evidence="10 11">
    <name type="scientific">Alloacidobacterium dinghuense</name>
    <dbReference type="NCBI Taxonomy" id="2763107"/>
    <lineage>
        <taxon>Bacteria</taxon>
        <taxon>Pseudomonadati</taxon>
        <taxon>Acidobacteriota</taxon>
        <taxon>Terriglobia</taxon>
        <taxon>Terriglobales</taxon>
        <taxon>Acidobacteriaceae</taxon>
        <taxon>Alloacidobacterium</taxon>
    </lineage>
</organism>
<feature type="transmembrane region" description="Helical" evidence="9">
    <location>
        <begin position="369"/>
        <end position="389"/>
    </location>
</feature>
<evidence type="ECO:0000256" key="2">
    <source>
        <dbReference type="ARBA" id="ARBA00022475"/>
    </source>
</evidence>
<dbReference type="AlphaFoldDB" id="A0A7G8BI83"/>
<sequence length="439" mass="47486">MKTIRTTPFITCVALLIALLPCVAPRLRHPLPAMKWGDFNVYFSGAVLVHEGLGSQLYTGADDGTDPQKKPARPGAPIDRAARSQGITGIDYYLYPPLLADMLVPLTYVGLRTAAHIWIVINLGLLLATAICLASVIRVRLVGLWTGLLLVGVICFSPVVDCISYGQITIFLLFLWALGTALYAKGYTTSSGIIFALAAAIKLTPAIVLIPFIVWRNWKWIISFLASFSAFTAATLYINAPSTLILYFRRITPAMSRSIPQIPNLSISSSTQLMIAALRGIPIFPDPAVLPAKVVLAGKTVSLLLTLALIFTIARLGQNLAMKSQIVVLALLALASPLLSPVSWLHAYAIAFVAFAVLWSEALRSRFSIPYLSLLTFASITVGSYAWLAMLLKVAHLRHDILTASLGLTQLIALCALVFYRLTGIGKKMQTPAIGEIAI</sequence>
<feature type="region of interest" description="Disordered" evidence="8">
    <location>
        <begin position="60"/>
        <end position="79"/>
    </location>
</feature>